<accession>A0A5N6KTY9</accession>
<reference evidence="2 3" key="1">
    <citation type="submission" date="2019-06" db="EMBL/GenBank/DDBJ databases">
        <title>A chromosomal-level reference genome of Carpinus fangiana (Coryloideae, Betulaceae).</title>
        <authorList>
            <person name="Yang X."/>
            <person name="Wang Z."/>
            <person name="Zhang L."/>
            <person name="Hao G."/>
            <person name="Liu J."/>
            <person name="Yang Y."/>
        </authorList>
    </citation>
    <scope>NUCLEOTIDE SEQUENCE [LARGE SCALE GENOMIC DNA]</scope>
    <source>
        <strain evidence="2">Cfa_2016G</strain>
        <tissue evidence="2">Leaf</tissue>
    </source>
</reference>
<protein>
    <submittedName>
        <fullName evidence="2">Uncharacterized protein</fullName>
    </submittedName>
</protein>
<sequence>MTGSQSPRLYPLPSHVLRRDAAQPERKRSSRPPCCRTMQNEMRWRGRVGFSRMAKQRAESVNEAPTATESTVDAKSTVDNSPPGSYCSGDRIHLGIWLFARPISCRTKWSGHNLRVRCCAAHQGRRTALHLPQKMRIMSRLPLQWAC</sequence>
<comment type="caution">
    <text evidence="2">The sequence shown here is derived from an EMBL/GenBank/DDBJ whole genome shotgun (WGS) entry which is preliminary data.</text>
</comment>
<evidence type="ECO:0000313" key="3">
    <source>
        <dbReference type="Proteomes" id="UP000327013"/>
    </source>
</evidence>
<gene>
    <name evidence="2" type="ORF">FH972_022853</name>
</gene>
<dbReference type="AlphaFoldDB" id="A0A5N6KTY9"/>
<dbReference type="EMBL" id="VIBQ01000012">
    <property type="protein sequence ID" value="KAB8343265.1"/>
    <property type="molecule type" value="Genomic_DNA"/>
</dbReference>
<organism evidence="2 3">
    <name type="scientific">Carpinus fangiana</name>
    <dbReference type="NCBI Taxonomy" id="176857"/>
    <lineage>
        <taxon>Eukaryota</taxon>
        <taxon>Viridiplantae</taxon>
        <taxon>Streptophyta</taxon>
        <taxon>Embryophyta</taxon>
        <taxon>Tracheophyta</taxon>
        <taxon>Spermatophyta</taxon>
        <taxon>Magnoliopsida</taxon>
        <taxon>eudicotyledons</taxon>
        <taxon>Gunneridae</taxon>
        <taxon>Pentapetalae</taxon>
        <taxon>rosids</taxon>
        <taxon>fabids</taxon>
        <taxon>Fagales</taxon>
        <taxon>Betulaceae</taxon>
        <taxon>Carpinus</taxon>
    </lineage>
</organism>
<feature type="compositionally biased region" description="Polar residues" evidence="1">
    <location>
        <begin position="63"/>
        <end position="83"/>
    </location>
</feature>
<feature type="region of interest" description="Disordered" evidence="1">
    <location>
        <begin position="1"/>
        <end position="83"/>
    </location>
</feature>
<evidence type="ECO:0000313" key="2">
    <source>
        <dbReference type="EMBL" id="KAB8343265.1"/>
    </source>
</evidence>
<evidence type="ECO:0000256" key="1">
    <source>
        <dbReference type="SAM" id="MobiDB-lite"/>
    </source>
</evidence>
<feature type="compositionally biased region" description="Basic and acidic residues" evidence="1">
    <location>
        <begin position="17"/>
        <end position="27"/>
    </location>
</feature>
<name>A0A5N6KTY9_9ROSI</name>
<proteinExistence type="predicted"/>
<keyword evidence="3" id="KW-1185">Reference proteome</keyword>
<dbReference type="Proteomes" id="UP000327013">
    <property type="component" value="Unassembled WGS sequence"/>
</dbReference>